<dbReference type="PANTHER" id="PTHR24270:SF62">
    <property type="entry name" value="LOW-DENSITY LIPOPROTEIN RECEPTOR-RELATED PROTEIN 2"/>
    <property type="match status" value="1"/>
</dbReference>
<dbReference type="EMBL" id="BMAT01007037">
    <property type="protein sequence ID" value="GFS24676.1"/>
    <property type="molecule type" value="Genomic_DNA"/>
</dbReference>
<dbReference type="InterPro" id="IPR007110">
    <property type="entry name" value="Ig-like_dom"/>
</dbReference>
<reference evidence="13 14" key="1">
    <citation type="journal article" date="2021" name="Elife">
        <title>Chloroplast acquisition without the gene transfer in kleptoplastic sea slugs, Plakobranchus ocellatus.</title>
        <authorList>
            <person name="Maeda T."/>
            <person name="Takahashi S."/>
            <person name="Yoshida T."/>
            <person name="Shimamura S."/>
            <person name="Takaki Y."/>
            <person name="Nagai Y."/>
            <person name="Toyoda A."/>
            <person name="Suzuki Y."/>
            <person name="Arimoto A."/>
            <person name="Ishii H."/>
            <person name="Satoh N."/>
            <person name="Nishiyama T."/>
            <person name="Hasebe M."/>
            <person name="Maruyama T."/>
            <person name="Minagawa J."/>
            <person name="Obokata J."/>
            <person name="Shigenobu S."/>
        </authorList>
    </citation>
    <scope>NUCLEOTIDE SEQUENCE [LARGE SCALE GENOMIC DNA]</scope>
</reference>
<feature type="region of interest" description="Disordered" evidence="9">
    <location>
        <begin position="457"/>
        <end position="530"/>
    </location>
</feature>
<dbReference type="InterPro" id="IPR023415">
    <property type="entry name" value="LDLR_class-A_CS"/>
</dbReference>
<keyword evidence="7 8" id="KW-1015">Disulfide bond</keyword>
<dbReference type="GO" id="GO:0016192">
    <property type="term" value="P:vesicle-mediated transport"/>
    <property type="evidence" value="ECO:0007669"/>
    <property type="project" value="UniProtKB-ARBA"/>
</dbReference>
<dbReference type="InterPro" id="IPR050685">
    <property type="entry name" value="LDLR"/>
</dbReference>
<dbReference type="Pfam" id="PF00057">
    <property type="entry name" value="Ldl_recept_a"/>
    <property type="match status" value="2"/>
</dbReference>
<dbReference type="GO" id="GO:0012505">
    <property type="term" value="C:endomembrane system"/>
    <property type="evidence" value="ECO:0007669"/>
    <property type="project" value="UniProtKB-SubCell"/>
</dbReference>
<keyword evidence="13" id="KW-0675">Receptor</keyword>
<evidence type="ECO:0000313" key="13">
    <source>
        <dbReference type="EMBL" id="GFS24676.1"/>
    </source>
</evidence>
<dbReference type="InterPro" id="IPR002172">
    <property type="entry name" value="LDrepeatLR_classA_rpt"/>
</dbReference>
<feature type="disulfide bond" evidence="8">
    <location>
        <begin position="188"/>
        <end position="203"/>
    </location>
</feature>
<feature type="compositionally biased region" description="Low complexity" evidence="9">
    <location>
        <begin position="700"/>
        <end position="715"/>
    </location>
</feature>
<dbReference type="InterPro" id="IPR036179">
    <property type="entry name" value="Ig-like_dom_sf"/>
</dbReference>
<keyword evidence="4" id="KW-0677">Repeat</keyword>
<evidence type="ECO:0000256" key="6">
    <source>
        <dbReference type="ARBA" id="ARBA00023136"/>
    </source>
</evidence>
<dbReference type="InterPro" id="IPR003599">
    <property type="entry name" value="Ig_sub"/>
</dbReference>
<comment type="caution">
    <text evidence="8">Lacks conserved residue(s) required for the propagation of feature annotation.</text>
</comment>
<comment type="subcellular location">
    <subcellularLocation>
        <location evidence="2">Endomembrane system</location>
    </subcellularLocation>
    <subcellularLocation>
        <location evidence="1">Membrane</location>
        <topology evidence="1">Single-pass membrane protein</topology>
    </subcellularLocation>
</comment>
<feature type="domain" description="Ig-like" evidence="12">
    <location>
        <begin position="33"/>
        <end position="105"/>
    </location>
</feature>
<feature type="region of interest" description="Disordered" evidence="9">
    <location>
        <begin position="853"/>
        <end position="881"/>
    </location>
</feature>
<keyword evidence="3 10" id="KW-0812">Transmembrane</keyword>
<dbReference type="Proteomes" id="UP000762676">
    <property type="component" value="Unassembled WGS sequence"/>
</dbReference>
<feature type="region of interest" description="Disordered" evidence="9">
    <location>
        <begin position="592"/>
        <end position="651"/>
    </location>
</feature>
<organism evidence="13 14">
    <name type="scientific">Elysia marginata</name>
    <dbReference type="NCBI Taxonomy" id="1093978"/>
    <lineage>
        <taxon>Eukaryota</taxon>
        <taxon>Metazoa</taxon>
        <taxon>Spiralia</taxon>
        <taxon>Lophotrochozoa</taxon>
        <taxon>Mollusca</taxon>
        <taxon>Gastropoda</taxon>
        <taxon>Heterobranchia</taxon>
        <taxon>Euthyneura</taxon>
        <taxon>Panpulmonata</taxon>
        <taxon>Sacoglossa</taxon>
        <taxon>Placobranchoidea</taxon>
        <taxon>Plakobranchidae</taxon>
        <taxon>Elysia</taxon>
    </lineage>
</organism>
<feature type="disulfide bond" evidence="8">
    <location>
        <begin position="176"/>
        <end position="194"/>
    </location>
</feature>
<feature type="region of interest" description="Disordered" evidence="9">
    <location>
        <begin position="734"/>
        <end position="799"/>
    </location>
</feature>
<dbReference type="PROSITE" id="PS50068">
    <property type="entry name" value="LDLRA_2"/>
    <property type="match status" value="2"/>
</dbReference>
<feature type="compositionally biased region" description="Polar residues" evidence="9">
    <location>
        <begin position="502"/>
        <end position="524"/>
    </location>
</feature>
<keyword evidence="11" id="KW-0732">Signal</keyword>
<dbReference type="InterPro" id="IPR036055">
    <property type="entry name" value="LDL_receptor-like_sf"/>
</dbReference>
<feature type="region of interest" description="Disordered" evidence="9">
    <location>
        <begin position="281"/>
        <end position="300"/>
    </location>
</feature>
<feature type="compositionally biased region" description="Polar residues" evidence="9">
    <location>
        <begin position="745"/>
        <end position="763"/>
    </location>
</feature>
<dbReference type="PRINTS" id="PR00261">
    <property type="entry name" value="LDLRECEPTOR"/>
</dbReference>
<gene>
    <name evidence="13" type="ORF">ElyMa_003421600</name>
</gene>
<evidence type="ECO:0000313" key="14">
    <source>
        <dbReference type="Proteomes" id="UP000762676"/>
    </source>
</evidence>
<keyword evidence="5 10" id="KW-1133">Transmembrane helix</keyword>
<dbReference type="Gene3D" id="4.10.400.10">
    <property type="entry name" value="Low-density Lipoprotein Receptor"/>
    <property type="match status" value="2"/>
</dbReference>
<dbReference type="SMART" id="SM00192">
    <property type="entry name" value="LDLa"/>
    <property type="match status" value="2"/>
</dbReference>
<feature type="chain" id="PRO_5043741534" evidence="11">
    <location>
        <begin position="31"/>
        <end position="881"/>
    </location>
</feature>
<dbReference type="SUPFAM" id="SSF57424">
    <property type="entry name" value="LDL receptor-like module"/>
    <property type="match status" value="2"/>
</dbReference>
<evidence type="ECO:0000256" key="11">
    <source>
        <dbReference type="SAM" id="SignalP"/>
    </source>
</evidence>
<evidence type="ECO:0000256" key="3">
    <source>
        <dbReference type="ARBA" id="ARBA00022692"/>
    </source>
</evidence>
<feature type="compositionally biased region" description="Polar residues" evidence="9">
    <location>
        <begin position="38"/>
        <end position="50"/>
    </location>
</feature>
<dbReference type="SMART" id="SM00409">
    <property type="entry name" value="IG"/>
    <property type="match status" value="1"/>
</dbReference>
<proteinExistence type="predicted"/>
<sequence>MGGWNKMLPKVLSAALLVATMAMNSRPLHAHPPGHLTLSENSKTGNEGSNIQVNCSVSMSGTPKELKWELSSDMKGNVKQVVLSKTTVALRITSLKRTNAGQYSCLLIMPDGKEEKKPFMLLVQQANDEVCTKFQFKCEKTRDCLFIKYRCDGVDDCGDGSDEQCDGDPCADKFRCNNSRCIDHKFVCDNMYQCGDHSDEEHCDDARIRSTSTAQPVSDDNTYAWLQITVSSFIAVTLGLVFFISFIVIMVFRNRVRRMREQRIARALEQMYQEDERLNRHGDHMGGSGVPPNSGQGLAGDQQQFLLGPPHPHYGNIIVNVNNGVQYIPGYDYAIVMDVPPPYSEVGTAQSGETNPPPPAYSTLEGARMGGPCSGQQAAAAQDGQTDQRHPQPGARCATVPAADVRSGNVDVSPNTGQQEMNCPNTRSDLCGNSQTLPSGIDINPHFLQSLLGPHLQAQAGDRSSPWTTGESASSTLRQDSRTLPTRSAPQDPSVNIMHLTASPQHRGSSSPSAHQYDVNQSGTPGEDATQAPLRQMVPIQLSDNQSASLNHNGAVLPSASENVGNCGMDDGDLSDDDCNQSLLRNEAASVENCGGQSMTGEEDEEESFAAAQNEDSTFLIRRPRQKESQDSGQTEAITPASQSSPYKRNADDASNALLNEVSIRDERLQPKPGHFTVQGGEILLHTPTGILCDSPQAPPSQSHSPPVTVAAAAPASPEVPELMIQNGSLVFGTPKPVAECEQTPHPNGPSQNPPASSATQASVEELERGHKSSTSSLKQAESADVTAGNAAAADPDEMTDTLRRKELQFKNGELVLESPKQTASAQILSHLKGAYAEEEGMAEAIEPVVNTKRSGGSVSAKLQPQKVNSDVVLPHKTYQQ</sequence>
<evidence type="ECO:0000256" key="2">
    <source>
        <dbReference type="ARBA" id="ARBA00004308"/>
    </source>
</evidence>
<accession>A0AAV4JQU2</accession>
<feature type="compositionally biased region" description="Polar residues" evidence="9">
    <location>
        <begin position="631"/>
        <end position="647"/>
    </location>
</feature>
<dbReference type="Gene3D" id="2.60.40.10">
    <property type="entry name" value="Immunoglobulins"/>
    <property type="match status" value="1"/>
</dbReference>
<name>A0AAV4JQU2_9GAST</name>
<feature type="transmembrane region" description="Helical" evidence="10">
    <location>
        <begin position="224"/>
        <end position="252"/>
    </location>
</feature>
<evidence type="ECO:0000256" key="1">
    <source>
        <dbReference type="ARBA" id="ARBA00004167"/>
    </source>
</evidence>
<evidence type="ECO:0000256" key="7">
    <source>
        <dbReference type="ARBA" id="ARBA00023157"/>
    </source>
</evidence>
<keyword evidence="13" id="KW-0449">Lipoprotein</keyword>
<evidence type="ECO:0000256" key="5">
    <source>
        <dbReference type="ARBA" id="ARBA00022989"/>
    </source>
</evidence>
<evidence type="ECO:0000259" key="12">
    <source>
        <dbReference type="PROSITE" id="PS50835"/>
    </source>
</evidence>
<dbReference type="PANTHER" id="PTHR24270">
    <property type="entry name" value="LOW-DENSITY LIPOPROTEIN RECEPTOR-RELATED"/>
    <property type="match status" value="1"/>
</dbReference>
<dbReference type="AlphaFoldDB" id="A0AAV4JQU2"/>
<keyword evidence="14" id="KW-1185">Reference proteome</keyword>
<dbReference type="GO" id="GO:0005886">
    <property type="term" value="C:plasma membrane"/>
    <property type="evidence" value="ECO:0007669"/>
    <property type="project" value="TreeGrafter"/>
</dbReference>
<comment type="caution">
    <text evidence="13">The sequence shown here is derived from an EMBL/GenBank/DDBJ whole genome shotgun (WGS) entry which is preliminary data.</text>
</comment>
<feature type="compositionally biased region" description="Polar residues" evidence="9">
    <location>
        <begin position="410"/>
        <end position="437"/>
    </location>
</feature>
<evidence type="ECO:0000256" key="9">
    <source>
        <dbReference type="SAM" id="MobiDB-lite"/>
    </source>
</evidence>
<evidence type="ECO:0000256" key="10">
    <source>
        <dbReference type="SAM" id="Phobius"/>
    </source>
</evidence>
<evidence type="ECO:0000256" key="4">
    <source>
        <dbReference type="ARBA" id="ARBA00022737"/>
    </source>
</evidence>
<feature type="compositionally biased region" description="Low complexity" evidence="9">
    <location>
        <begin position="375"/>
        <end position="385"/>
    </location>
</feature>
<dbReference type="Pfam" id="PF13927">
    <property type="entry name" value="Ig_3"/>
    <property type="match status" value="1"/>
</dbReference>
<dbReference type="CDD" id="cd00112">
    <property type="entry name" value="LDLa"/>
    <property type="match status" value="2"/>
</dbReference>
<feature type="region of interest" description="Disordered" evidence="9">
    <location>
        <begin position="30"/>
        <end position="50"/>
    </location>
</feature>
<keyword evidence="6 10" id="KW-0472">Membrane</keyword>
<evidence type="ECO:0000256" key="8">
    <source>
        <dbReference type="PROSITE-ProRule" id="PRU00124"/>
    </source>
</evidence>
<feature type="region of interest" description="Disordered" evidence="9">
    <location>
        <begin position="688"/>
        <end position="715"/>
    </location>
</feature>
<feature type="signal peptide" evidence="11">
    <location>
        <begin position="1"/>
        <end position="30"/>
    </location>
</feature>
<feature type="compositionally biased region" description="Polar residues" evidence="9">
    <location>
        <begin position="853"/>
        <end position="869"/>
    </location>
</feature>
<protein>
    <submittedName>
        <fullName evidence="13">Low-density lipoprotein receptor class A</fullName>
    </submittedName>
</protein>
<dbReference type="InterPro" id="IPR013783">
    <property type="entry name" value="Ig-like_fold"/>
</dbReference>
<feature type="region of interest" description="Disordered" evidence="9">
    <location>
        <begin position="346"/>
        <end position="437"/>
    </location>
</feature>
<feature type="compositionally biased region" description="Polar residues" evidence="9">
    <location>
        <begin position="291"/>
        <end position="300"/>
    </location>
</feature>
<dbReference type="SUPFAM" id="SSF48726">
    <property type="entry name" value="Immunoglobulin"/>
    <property type="match status" value="1"/>
</dbReference>
<dbReference type="PROSITE" id="PS50835">
    <property type="entry name" value="IG_LIKE"/>
    <property type="match status" value="1"/>
</dbReference>
<dbReference type="PROSITE" id="PS01209">
    <property type="entry name" value="LDLRA_1"/>
    <property type="match status" value="1"/>
</dbReference>
<feature type="compositionally biased region" description="Polar residues" evidence="9">
    <location>
        <begin position="465"/>
        <end position="494"/>
    </location>
</feature>
<feature type="compositionally biased region" description="Low complexity" evidence="9">
    <location>
        <begin position="784"/>
        <end position="794"/>
    </location>
</feature>